<protein>
    <submittedName>
        <fullName evidence="2">Uncharacterized protein</fullName>
    </submittedName>
</protein>
<dbReference type="Proteomes" id="UP000594364">
    <property type="component" value="Chromosome 5"/>
</dbReference>
<proteinExistence type="predicted"/>
<gene>
    <name evidence="2" type="ORF">C2857_002279</name>
</gene>
<keyword evidence="1" id="KW-0472">Membrane</keyword>
<dbReference type="AlphaFoldDB" id="A0A7U3Q018"/>
<evidence type="ECO:0000313" key="3">
    <source>
        <dbReference type="Proteomes" id="UP000594364"/>
    </source>
</evidence>
<evidence type="ECO:0000313" key="2">
    <source>
        <dbReference type="EMBL" id="QPH10788.1"/>
    </source>
</evidence>
<dbReference type="EMBL" id="CP031389">
    <property type="protein sequence ID" value="QPH10788.1"/>
    <property type="molecule type" value="Genomic_DNA"/>
</dbReference>
<name>A0A7U3Q018_EPIFF</name>
<keyword evidence="1" id="KW-0812">Transmembrane</keyword>
<dbReference type="PANTHER" id="PTHR28297:SF1">
    <property type="entry name" value="FUNGAL PROTEIN"/>
    <property type="match status" value="1"/>
</dbReference>
<dbReference type="InterPro" id="IPR018852">
    <property type="entry name" value="DUF2456"/>
</dbReference>
<sequence>MGEFFIKRQEPKKDVNATTTSSYAPPTTKFTGQQLFYLLCLDGIGGMVFSAGINLTTAYVMYRAANDSSIPIRLFHLPITLAGDAAVTIIAHCISTWFIKYGLVPFDLRRRLVQPIGFINEPVSKAMRWYMFLSPRRGSRIEPVRINSFKLAAQHAMKVFVLAVAFFIIFWPASVGALTAFGVRDRDEYTYDTIWSDLDGRPIKENKDSRENEL</sequence>
<reference evidence="2 3" key="1">
    <citation type="journal article" date="2018" name="PLoS Genet.">
        <title>Repeat elements organise 3D genome structure and mediate transcription in the filamentous fungus Epichloe festucae.</title>
        <authorList>
            <person name="Winter D.J."/>
            <person name="Ganley A.R.D."/>
            <person name="Young C.A."/>
            <person name="Liachko I."/>
            <person name="Schardl C.L."/>
            <person name="Dupont P.Y."/>
            <person name="Berry D."/>
            <person name="Ram A."/>
            <person name="Scott B."/>
            <person name="Cox M.P."/>
        </authorList>
    </citation>
    <scope>NUCLEOTIDE SEQUENCE [LARGE SCALE GENOMIC DNA]</scope>
    <source>
        <strain evidence="2 3">Fl1</strain>
    </source>
</reference>
<accession>A0A7U3Q018</accession>
<dbReference type="OrthoDB" id="15595at2759"/>
<keyword evidence="3" id="KW-1185">Reference proteome</keyword>
<organism evidence="2 3">
    <name type="scientific">Epichloe festucae (strain Fl1)</name>
    <dbReference type="NCBI Taxonomy" id="877507"/>
    <lineage>
        <taxon>Eukaryota</taxon>
        <taxon>Fungi</taxon>
        <taxon>Dikarya</taxon>
        <taxon>Ascomycota</taxon>
        <taxon>Pezizomycotina</taxon>
        <taxon>Sordariomycetes</taxon>
        <taxon>Hypocreomycetidae</taxon>
        <taxon>Hypocreales</taxon>
        <taxon>Clavicipitaceae</taxon>
        <taxon>Epichloe</taxon>
    </lineage>
</organism>
<feature type="transmembrane region" description="Helical" evidence="1">
    <location>
        <begin position="35"/>
        <end position="62"/>
    </location>
</feature>
<keyword evidence="1" id="KW-1133">Transmembrane helix</keyword>
<evidence type="ECO:0000256" key="1">
    <source>
        <dbReference type="SAM" id="Phobius"/>
    </source>
</evidence>
<dbReference type="PANTHER" id="PTHR28297">
    <property type="entry name" value="FUNGAL PROTEIN"/>
    <property type="match status" value="1"/>
</dbReference>
<feature type="transmembrane region" description="Helical" evidence="1">
    <location>
        <begin position="74"/>
        <end position="99"/>
    </location>
</feature>
<feature type="transmembrane region" description="Helical" evidence="1">
    <location>
        <begin position="159"/>
        <end position="181"/>
    </location>
</feature>